<comment type="caution">
    <text evidence="1">Lacks conserved residue(s) required for the propagation of feature annotation.</text>
</comment>
<dbReference type="SUPFAM" id="SSF54197">
    <property type="entry name" value="HIT-like"/>
    <property type="match status" value="1"/>
</dbReference>
<keyword evidence="3" id="KW-0378">Hydrolase</keyword>
<dbReference type="PROSITE" id="PS51084">
    <property type="entry name" value="HIT_2"/>
    <property type="match status" value="1"/>
</dbReference>
<dbReference type="InterPro" id="IPR011146">
    <property type="entry name" value="HIT-like"/>
</dbReference>
<name>A0A1I0GI17_9GAMM</name>
<dbReference type="InterPro" id="IPR036265">
    <property type="entry name" value="HIT-like_sf"/>
</dbReference>
<evidence type="ECO:0000313" key="4">
    <source>
        <dbReference type="Proteomes" id="UP000198762"/>
    </source>
</evidence>
<evidence type="ECO:0000256" key="1">
    <source>
        <dbReference type="PROSITE-ProRule" id="PRU00464"/>
    </source>
</evidence>
<reference evidence="4" key="1">
    <citation type="submission" date="2016-10" db="EMBL/GenBank/DDBJ databases">
        <authorList>
            <person name="Varghese N."/>
            <person name="Submissions S."/>
        </authorList>
    </citation>
    <scope>NUCLEOTIDE SEQUENCE [LARGE SCALE GENOMIC DNA]</scope>
    <source>
        <strain evidence="4">CGMCC 1.6489</strain>
    </source>
</reference>
<dbReference type="RefSeq" id="WP_091853826.1">
    <property type="nucleotide sequence ID" value="NZ_FOHZ01000018.1"/>
</dbReference>
<gene>
    <name evidence="3" type="ORF">SAMN04487962_11849</name>
</gene>
<dbReference type="Pfam" id="PF01230">
    <property type="entry name" value="HIT"/>
    <property type="match status" value="1"/>
</dbReference>
<dbReference type="OrthoDB" id="9799145at2"/>
<feature type="domain" description="HIT" evidence="2">
    <location>
        <begin position="35"/>
        <end position="104"/>
    </location>
</feature>
<dbReference type="EMBL" id="FOHZ01000018">
    <property type="protein sequence ID" value="SET70553.1"/>
    <property type="molecule type" value="Genomic_DNA"/>
</dbReference>
<dbReference type="GO" id="GO:0016787">
    <property type="term" value="F:hydrolase activity"/>
    <property type="evidence" value="ECO:0007669"/>
    <property type="project" value="UniProtKB-KW"/>
</dbReference>
<dbReference type="STRING" id="430453.SAMN04487962_11849"/>
<dbReference type="PIRSF" id="PIRSF000714">
    <property type="entry name" value="HIT"/>
    <property type="match status" value="1"/>
</dbReference>
<sequence length="139" mass="15377">MAFELHPRLEADTIALGRSALCEVRLMNDRTWPWILLVPRRPGIREIHELSEGDQQQLLRESSVLGKGLMEVFSGDKLNIAALGNMVPQLHLHHIVRHEGDAAWPGPVWGVQAPVPYSDAELAELRGRLSPILQALGAG</sequence>
<protein>
    <submittedName>
        <fullName evidence="3">Diadenosine tetraphosphate (Ap4A) hydrolase</fullName>
    </submittedName>
</protein>
<dbReference type="AlphaFoldDB" id="A0A1I0GI17"/>
<dbReference type="Proteomes" id="UP000198762">
    <property type="component" value="Unassembled WGS sequence"/>
</dbReference>
<dbReference type="Gene3D" id="3.30.428.10">
    <property type="entry name" value="HIT-like"/>
    <property type="match status" value="1"/>
</dbReference>
<evidence type="ECO:0000313" key="3">
    <source>
        <dbReference type="EMBL" id="SET70553.1"/>
    </source>
</evidence>
<keyword evidence="4" id="KW-1185">Reference proteome</keyword>
<accession>A0A1I0GI17</accession>
<organism evidence="3 4">
    <name type="scientific">Marinobacter segnicrescens</name>
    <dbReference type="NCBI Taxonomy" id="430453"/>
    <lineage>
        <taxon>Bacteria</taxon>
        <taxon>Pseudomonadati</taxon>
        <taxon>Pseudomonadota</taxon>
        <taxon>Gammaproteobacteria</taxon>
        <taxon>Pseudomonadales</taxon>
        <taxon>Marinobacteraceae</taxon>
        <taxon>Marinobacter</taxon>
    </lineage>
</organism>
<evidence type="ECO:0000259" key="2">
    <source>
        <dbReference type="PROSITE" id="PS51084"/>
    </source>
</evidence>
<proteinExistence type="predicted"/>
<dbReference type="InterPro" id="IPR026026">
    <property type="entry name" value="HIT_Hint"/>
</dbReference>